<evidence type="ECO:0000256" key="10">
    <source>
        <dbReference type="ARBA" id="ARBA00022801"/>
    </source>
</evidence>
<reference evidence="32" key="1">
    <citation type="submission" date="2019-08" db="EMBL/GenBank/DDBJ databases">
        <title>The improved chromosome-level genome for the pearl oyster Pinctada fucata martensii using PacBio sequencing and Hi-C.</title>
        <authorList>
            <person name="Zheng Z."/>
        </authorList>
    </citation>
    <scope>NUCLEOTIDE SEQUENCE</scope>
    <source>
        <strain evidence="32">ZZ-2019</strain>
        <tissue evidence="32">Adductor muscle</tissue>
    </source>
</reference>
<comment type="catalytic activity">
    <reaction evidence="27">
        <text>1-hexadecanoyl-sn-glycero-3-phosphocholine + H2O = 1-hexadecanoyl-sn-glycerol + phosphocholine + H(+)</text>
        <dbReference type="Rhea" id="RHEA:41119"/>
        <dbReference type="ChEBI" id="CHEBI:15377"/>
        <dbReference type="ChEBI" id="CHEBI:15378"/>
        <dbReference type="ChEBI" id="CHEBI:72998"/>
        <dbReference type="ChEBI" id="CHEBI:75542"/>
        <dbReference type="ChEBI" id="CHEBI:295975"/>
    </reaction>
    <physiologicalReaction direction="left-to-right" evidence="27">
        <dbReference type="Rhea" id="RHEA:41120"/>
    </physiologicalReaction>
</comment>
<evidence type="ECO:0000256" key="17">
    <source>
        <dbReference type="ARBA" id="ARBA00023288"/>
    </source>
</evidence>
<comment type="cofactor">
    <cofactor evidence="1">
        <name>Zn(2+)</name>
        <dbReference type="ChEBI" id="CHEBI:29105"/>
    </cofactor>
</comment>
<keyword evidence="7" id="KW-0336">GPI-anchor</keyword>
<dbReference type="GO" id="GO:0046872">
    <property type="term" value="F:metal ion binding"/>
    <property type="evidence" value="ECO:0007669"/>
    <property type="project" value="UniProtKB-KW"/>
</dbReference>
<dbReference type="AlphaFoldDB" id="A0AA88YSM0"/>
<evidence type="ECO:0000256" key="24">
    <source>
        <dbReference type="ARBA" id="ARBA00047494"/>
    </source>
</evidence>
<evidence type="ECO:0000256" key="29">
    <source>
        <dbReference type="ARBA" id="ARBA00048703"/>
    </source>
</evidence>
<evidence type="ECO:0000256" key="25">
    <source>
        <dbReference type="ARBA" id="ARBA00047600"/>
    </source>
</evidence>
<comment type="subcellular location">
    <subcellularLocation>
        <location evidence="2">Cell membrane</location>
        <topology evidence="2">Lipid-anchor</topology>
        <topology evidence="2">GPI-anchor</topology>
    </subcellularLocation>
</comment>
<dbReference type="PANTHER" id="PTHR10151:SF66">
    <property type="entry name" value="GLYCEROPHOSPHOCHOLINE CHOLINEPHOSPHODIESTERASE ENPP6"/>
    <property type="match status" value="1"/>
</dbReference>
<dbReference type="Pfam" id="PF01663">
    <property type="entry name" value="Phosphodiest"/>
    <property type="match status" value="1"/>
</dbReference>
<evidence type="ECO:0000256" key="22">
    <source>
        <dbReference type="ARBA" id="ARBA00047322"/>
    </source>
</evidence>
<evidence type="ECO:0000256" key="31">
    <source>
        <dbReference type="ARBA" id="ARBA00049320"/>
    </source>
</evidence>
<evidence type="ECO:0000256" key="27">
    <source>
        <dbReference type="ARBA" id="ARBA00048209"/>
    </source>
</evidence>
<evidence type="ECO:0000256" key="8">
    <source>
        <dbReference type="ARBA" id="ARBA00022723"/>
    </source>
</evidence>
<evidence type="ECO:0000256" key="14">
    <source>
        <dbReference type="ARBA" id="ARBA00023136"/>
    </source>
</evidence>
<dbReference type="SUPFAM" id="SSF53649">
    <property type="entry name" value="Alkaline phosphatase-like"/>
    <property type="match status" value="1"/>
</dbReference>
<keyword evidence="33" id="KW-1185">Reference proteome</keyword>
<evidence type="ECO:0000256" key="6">
    <source>
        <dbReference type="ARBA" id="ARBA00022553"/>
    </source>
</evidence>
<dbReference type="InterPro" id="IPR017850">
    <property type="entry name" value="Alkaline_phosphatase_core_sf"/>
</dbReference>
<protein>
    <recommendedName>
        <fullName evidence="4">glycerophosphocholine cholinephosphodiesterase</fullName>
        <ecNumber evidence="4">3.1.4.38</ecNumber>
    </recommendedName>
    <alternativeName>
        <fullName evidence="19">Choline-specific glycerophosphodiester phosphodiesterase</fullName>
    </alternativeName>
    <alternativeName>
        <fullName evidence="18">Ectonucleotide pyrophosphatase/phosphodiesterase family member 6</fullName>
    </alternativeName>
</protein>
<proteinExistence type="inferred from homology"/>
<evidence type="ECO:0000256" key="2">
    <source>
        <dbReference type="ARBA" id="ARBA00004609"/>
    </source>
</evidence>
<comment type="caution">
    <text evidence="32">The sequence shown here is derived from an EMBL/GenBank/DDBJ whole genome shotgun (WGS) entry which is preliminary data.</text>
</comment>
<evidence type="ECO:0000256" key="23">
    <source>
        <dbReference type="ARBA" id="ARBA00047482"/>
    </source>
</evidence>
<sequence length="444" mass="51508">MDGFRWDYFDQQNLDFPGFRRMFKTGVKAEYMIPDFPSLSYPNYYSIMTGLHVESHGMVGNFMYDEKHKQKFLAGINVAHKHPFWWDDGEPLWVSAEKQNKRVHMYYWPGCEAVIRGVKPTYCREYNILLTPHVRQMKNAIIESIPLFKNDSADVVGIYLETPDKYGHKYGVNSEKLNHALEEVDQGVMFLQNKLKENGLEDKVNVMIFSDHGMTNVSDSRVVNLTTVIDMADIDVIMDSGPTVYVWPKNNKIDKVYNDIKRFRHPRLQVYQKEEIPERWFCRHHYRIPPILLVADSGWYIVHPTLKQIFSYFDSGQMRGHHGYDNIGKDMRAIFVANGPDFKTNMIAKPFHNVHLYQIMCHILDIKAAPNNGSWSHVREMLRYPPAVPVTKPPINPSSSTVTKEGVKSNASSFKCQSDLKLCFNMMLLLLVVSFIKKSVKQLV</sequence>
<evidence type="ECO:0000256" key="15">
    <source>
        <dbReference type="ARBA" id="ARBA00023157"/>
    </source>
</evidence>
<evidence type="ECO:0000256" key="26">
    <source>
        <dbReference type="ARBA" id="ARBA00047779"/>
    </source>
</evidence>
<comment type="catalytic activity">
    <reaction evidence="31">
        <text>1-(5Z,8Z,11Z,14Z-eicosatetraenoyl)-sn-glycero-3-phosphocholine + H2O = 1-(5Z,8Z,11Z,14Z-eicosatetraenoyl)-sn-glycerol + phosphocholine + H(+)</text>
        <dbReference type="Rhea" id="RHEA:41003"/>
        <dbReference type="ChEBI" id="CHEBI:15377"/>
        <dbReference type="ChEBI" id="CHEBI:15378"/>
        <dbReference type="ChEBI" id="CHEBI:34071"/>
        <dbReference type="ChEBI" id="CHEBI:74344"/>
        <dbReference type="ChEBI" id="CHEBI:295975"/>
    </reaction>
    <physiologicalReaction direction="left-to-right" evidence="31">
        <dbReference type="Rhea" id="RHEA:41004"/>
    </physiologicalReaction>
</comment>
<dbReference type="GO" id="GO:0005886">
    <property type="term" value="C:plasma membrane"/>
    <property type="evidence" value="ECO:0007669"/>
    <property type="project" value="UniProtKB-SubCell"/>
</dbReference>
<gene>
    <name evidence="32" type="ORF">FSP39_013757</name>
</gene>
<dbReference type="InterPro" id="IPR002591">
    <property type="entry name" value="Phosphodiest/P_Trfase"/>
</dbReference>
<dbReference type="EMBL" id="VSWD01000003">
    <property type="protein sequence ID" value="KAK3106151.1"/>
    <property type="molecule type" value="Genomic_DNA"/>
</dbReference>
<evidence type="ECO:0000256" key="28">
    <source>
        <dbReference type="ARBA" id="ARBA00048234"/>
    </source>
</evidence>
<dbReference type="Proteomes" id="UP001186944">
    <property type="component" value="Unassembled WGS sequence"/>
</dbReference>
<dbReference type="CDD" id="cd16018">
    <property type="entry name" value="Enpp"/>
    <property type="match status" value="1"/>
</dbReference>
<evidence type="ECO:0000256" key="11">
    <source>
        <dbReference type="ARBA" id="ARBA00022833"/>
    </source>
</evidence>
<dbReference type="PANTHER" id="PTHR10151">
    <property type="entry name" value="ECTONUCLEOTIDE PYROPHOSPHATASE/PHOSPHODIESTERASE"/>
    <property type="match status" value="1"/>
</dbReference>
<keyword evidence="12" id="KW-0442">Lipid degradation</keyword>
<comment type="catalytic activity">
    <reaction evidence="21">
        <text>1-dodecanoyl-sn-glycero-3-phosphocholine + H2O = 1-dodecanoyl-sn-glycerol + phosphocholine + H(+)</text>
        <dbReference type="Rhea" id="RHEA:41127"/>
        <dbReference type="ChEBI" id="CHEBI:15377"/>
        <dbReference type="ChEBI" id="CHEBI:15378"/>
        <dbReference type="ChEBI" id="CHEBI:74966"/>
        <dbReference type="ChEBI" id="CHEBI:75529"/>
        <dbReference type="ChEBI" id="CHEBI:295975"/>
    </reaction>
    <physiologicalReaction direction="left-to-right" evidence="21">
        <dbReference type="Rhea" id="RHEA:41128"/>
    </physiologicalReaction>
</comment>
<keyword evidence="5" id="KW-1003">Cell membrane</keyword>
<keyword evidence="14" id="KW-0472">Membrane</keyword>
<evidence type="ECO:0000256" key="20">
    <source>
        <dbReference type="ARBA" id="ARBA00046203"/>
    </source>
</evidence>
<dbReference type="Gene3D" id="3.40.720.10">
    <property type="entry name" value="Alkaline Phosphatase, subunit A"/>
    <property type="match status" value="1"/>
</dbReference>
<evidence type="ECO:0000256" key="9">
    <source>
        <dbReference type="ARBA" id="ARBA00022729"/>
    </source>
</evidence>
<comment type="catalytic activity">
    <reaction evidence="26">
        <text>1-tetradecanoyl-sn-glycero-3-phosphocholine + H2O = 1-tetradecanoyl-sn-glycerol + phosphocholine + H(+)</text>
        <dbReference type="Rhea" id="RHEA:40999"/>
        <dbReference type="ChEBI" id="CHEBI:15377"/>
        <dbReference type="ChEBI" id="CHEBI:15378"/>
        <dbReference type="ChEBI" id="CHEBI:64489"/>
        <dbReference type="ChEBI" id="CHEBI:75536"/>
        <dbReference type="ChEBI" id="CHEBI:295975"/>
    </reaction>
    <physiologicalReaction direction="left-to-right" evidence="26">
        <dbReference type="Rhea" id="RHEA:41000"/>
    </physiologicalReaction>
</comment>
<dbReference type="GO" id="GO:0047390">
    <property type="term" value="F:glycerophosphocholine cholinephosphodiesterase activity"/>
    <property type="evidence" value="ECO:0007669"/>
    <property type="project" value="UniProtKB-EC"/>
</dbReference>
<evidence type="ECO:0000313" key="32">
    <source>
        <dbReference type="EMBL" id="KAK3106151.1"/>
    </source>
</evidence>
<evidence type="ECO:0000256" key="19">
    <source>
        <dbReference type="ARBA" id="ARBA00032556"/>
    </source>
</evidence>
<dbReference type="GO" id="GO:0098552">
    <property type="term" value="C:side of membrane"/>
    <property type="evidence" value="ECO:0007669"/>
    <property type="project" value="UniProtKB-KW"/>
</dbReference>
<keyword evidence="15" id="KW-1015">Disulfide bond</keyword>
<keyword evidence="16" id="KW-0325">Glycoprotein</keyword>
<comment type="catalytic activity">
    <reaction evidence="28">
        <text>sphing-4-enine-phosphocholine + H2O = sphing-4-enine + phosphocholine + H(+)</text>
        <dbReference type="Rhea" id="RHEA:41095"/>
        <dbReference type="ChEBI" id="CHEBI:15377"/>
        <dbReference type="ChEBI" id="CHEBI:15378"/>
        <dbReference type="ChEBI" id="CHEBI:57756"/>
        <dbReference type="ChEBI" id="CHEBI:58906"/>
        <dbReference type="ChEBI" id="CHEBI:295975"/>
    </reaction>
    <physiologicalReaction direction="left-to-right" evidence="28">
        <dbReference type="Rhea" id="RHEA:41096"/>
    </physiologicalReaction>
</comment>
<dbReference type="EC" id="3.1.4.38" evidence="4"/>
<keyword evidence="6" id="KW-0597">Phosphoprotein</keyword>
<evidence type="ECO:0000256" key="16">
    <source>
        <dbReference type="ARBA" id="ARBA00023180"/>
    </source>
</evidence>
<evidence type="ECO:0000256" key="4">
    <source>
        <dbReference type="ARBA" id="ARBA00012318"/>
    </source>
</evidence>
<comment type="catalytic activity">
    <reaction evidence="30">
        <text>1-(9Z,12Z)-octadecadienoyl-sn-glycero-3-phosphocholine + H2O = 1-(9Z,12Z-octadecadienoyl)-sn-glycerol + phosphocholine + H(+)</text>
        <dbReference type="Rhea" id="RHEA:41115"/>
        <dbReference type="ChEBI" id="CHEBI:15377"/>
        <dbReference type="ChEBI" id="CHEBI:15378"/>
        <dbReference type="ChEBI" id="CHEBI:28733"/>
        <dbReference type="ChEBI" id="CHEBI:75561"/>
        <dbReference type="ChEBI" id="CHEBI:295975"/>
    </reaction>
    <physiologicalReaction direction="left-to-right" evidence="30">
        <dbReference type="Rhea" id="RHEA:41116"/>
    </physiologicalReaction>
</comment>
<keyword evidence="13" id="KW-0443">Lipid metabolism</keyword>
<evidence type="ECO:0000313" key="33">
    <source>
        <dbReference type="Proteomes" id="UP001186944"/>
    </source>
</evidence>
<evidence type="ECO:0000256" key="5">
    <source>
        <dbReference type="ARBA" id="ARBA00022475"/>
    </source>
</evidence>
<keyword evidence="8" id="KW-0479">Metal-binding</keyword>
<comment type="catalytic activity">
    <reaction evidence="25">
        <text>a 1-acyl-sn-glycero-3-phosphocholine + H2O = a 1-acyl-sn-glycerol + phosphocholine + H(+)</text>
        <dbReference type="Rhea" id="RHEA:44720"/>
        <dbReference type="ChEBI" id="CHEBI:15377"/>
        <dbReference type="ChEBI" id="CHEBI:15378"/>
        <dbReference type="ChEBI" id="CHEBI:58168"/>
        <dbReference type="ChEBI" id="CHEBI:64683"/>
        <dbReference type="ChEBI" id="CHEBI:295975"/>
    </reaction>
    <physiologicalReaction direction="left-to-right" evidence="25">
        <dbReference type="Rhea" id="RHEA:44721"/>
    </physiologicalReaction>
</comment>
<evidence type="ECO:0000256" key="13">
    <source>
        <dbReference type="ARBA" id="ARBA00023098"/>
    </source>
</evidence>
<evidence type="ECO:0000256" key="12">
    <source>
        <dbReference type="ARBA" id="ARBA00022963"/>
    </source>
</evidence>
<evidence type="ECO:0000256" key="30">
    <source>
        <dbReference type="ARBA" id="ARBA00049092"/>
    </source>
</evidence>
<keyword evidence="9" id="KW-0732">Signal</keyword>
<comment type="catalytic activity">
    <reaction evidence="24">
        <text>a 1-O-alkyl-sn-glycero-3-phosphocholine + H2O = a 1-O-alkyl-sn-glycerol + phosphocholine + H(+)</text>
        <dbReference type="Rhea" id="RHEA:36083"/>
        <dbReference type="ChEBI" id="CHEBI:15377"/>
        <dbReference type="ChEBI" id="CHEBI:15378"/>
        <dbReference type="ChEBI" id="CHEBI:15850"/>
        <dbReference type="ChEBI" id="CHEBI:30909"/>
        <dbReference type="ChEBI" id="CHEBI:295975"/>
    </reaction>
    <physiologicalReaction direction="left-to-right" evidence="24">
        <dbReference type="Rhea" id="RHEA:36084"/>
    </physiologicalReaction>
</comment>
<comment type="catalytic activity">
    <reaction evidence="22">
        <text>1-(9Z-octadecenoyl)-sn-glycero-3-phosphocholine + H2O = 1-(9Z-octadecenoyl)-sn-glycerol + phosphocholine + H(+)</text>
        <dbReference type="Rhea" id="RHEA:41091"/>
        <dbReference type="ChEBI" id="CHEBI:15377"/>
        <dbReference type="ChEBI" id="CHEBI:15378"/>
        <dbReference type="ChEBI" id="CHEBI:28610"/>
        <dbReference type="ChEBI" id="CHEBI:75757"/>
        <dbReference type="ChEBI" id="CHEBI:295975"/>
    </reaction>
    <physiologicalReaction direction="left-to-right" evidence="22">
        <dbReference type="Rhea" id="RHEA:41092"/>
    </physiologicalReaction>
</comment>
<evidence type="ECO:0000256" key="21">
    <source>
        <dbReference type="ARBA" id="ARBA00047290"/>
    </source>
</evidence>
<comment type="function">
    <text evidence="20">Choline-specific glycerophosphodiesterase that hydrolyzes glycerophosphocholine (GPC) and lysophosphatidylcholine (LPC) and contributes to supplying choline to the cells. Has a preference for LPC with short (12:0 and 14:0) or polyunsaturated (18:2 and 20:4) fatty acids. In vitro, hydrolyzes only choline-containing lysophospholipids, such as sphingosylphosphorylcholine (SPC), platelet-activating factor (PAF) and lysoPAF, but not other lysophospholipids.</text>
</comment>
<comment type="catalytic activity">
    <reaction evidence="29">
        <text>sn-glycerol 3-phosphocholine + H2O = phosphocholine + glycerol + H(+)</text>
        <dbReference type="Rhea" id="RHEA:19545"/>
        <dbReference type="ChEBI" id="CHEBI:15377"/>
        <dbReference type="ChEBI" id="CHEBI:15378"/>
        <dbReference type="ChEBI" id="CHEBI:16870"/>
        <dbReference type="ChEBI" id="CHEBI:17754"/>
        <dbReference type="ChEBI" id="CHEBI:295975"/>
        <dbReference type="EC" id="3.1.4.38"/>
    </reaction>
    <physiologicalReaction direction="left-to-right" evidence="29">
        <dbReference type="Rhea" id="RHEA:19546"/>
    </physiologicalReaction>
</comment>
<evidence type="ECO:0000256" key="7">
    <source>
        <dbReference type="ARBA" id="ARBA00022622"/>
    </source>
</evidence>
<keyword evidence="11" id="KW-0862">Zinc</keyword>
<accession>A0AA88YSM0</accession>
<keyword evidence="17" id="KW-0449">Lipoprotein</keyword>
<evidence type="ECO:0000256" key="1">
    <source>
        <dbReference type="ARBA" id="ARBA00001947"/>
    </source>
</evidence>
<dbReference type="GO" id="GO:0016042">
    <property type="term" value="P:lipid catabolic process"/>
    <property type="evidence" value="ECO:0007669"/>
    <property type="project" value="UniProtKB-KW"/>
</dbReference>
<keyword evidence="10" id="KW-0378">Hydrolase</keyword>
<organism evidence="32 33">
    <name type="scientific">Pinctada imbricata</name>
    <name type="common">Atlantic pearl-oyster</name>
    <name type="synonym">Pinctada martensii</name>
    <dbReference type="NCBI Taxonomy" id="66713"/>
    <lineage>
        <taxon>Eukaryota</taxon>
        <taxon>Metazoa</taxon>
        <taxon>Spiralia</taxon>
        <taxon>Lophotrochozoa</taxon>
        <taxon>Mollusca</taxon>
        <taxon>Bivalvia</taxon>
        <taxon>Autobranchia</taxon>
        <taxon>Pteriomorphia</taxon>
        <taxon>Pterioida</taxon>
        <taxon>Pterioidea</taxon>
        <taxon>Pteriidae</taxon>
        <taxon>Pinctada</taxon>
    </lineage>
</organism>
<comment type="similarity">
    <text evidence="3">Belongs to the nucleotide pyrophosphatase/phosphodiesterase family.</text>
</comment>
<evidence type="ECO:0000256" key="18">
    <source>
        <dbReference type="ARBA" id="ARBA00031167"/>
    </source>
</evidence>
<name>A0AA88YSM0_PINIB</name>
<comment type="catalytic activity">
    <reaction evidence="23">
        <text>glycero-2-phosphocholine + H2O = phosphocholine + glycerol + H(+)</text>
        <dbReference type="Rhea" id="RHEA:61684"/>
        <dbReference type="ChEBI" id="CHEBI:15377"/>
        <dbReference type="ChEBI" id="CHEBI:15378"/>
        <dbReference type="ChEBI" id="CHEBI:17754"/>
        <dbReference type="ChEBI" id="CHEBI:144950"/>
        <dbReference type="ChEBI" id="CHEBI:295975"/>
    </reaction>
    <physiologicalReaction direction="left-to-right" evidence="23">
        <dbReference type="Rhea" id="RHEA:61685"/>
    </physiologicalReaction>
</comment>
<dbReference type="Gene3D" id="3.30.1360.180">
    <property type="match status" value="1"/>
</dbReference>
<evidence type="ECO:0000256" key="3">
    <source>
        <dbReference type="ARBA" id="ARBA00010594"/>
    </source>
</evidence>